<dbReference type="SUPFAM" id="SSF56300">
    <property type="entry name" value="Metallo-dependent phosphatases"/>
    <property type="match status" value="1"/>
</dbReference>
<dbReference type="OrthoDB" id="552315at2759"/>
<dbReference type="Pfam" id="PF00149">
    <property type="entry name" value="Metallophos"/>
    <property type="match status" value="1"/>
</dbReference>
<evidence type="ECO:0008006" key="8">
    <source>
        <dbReference type="Google" id="ProtNLM"/>
    </source>
</evidence>
<feature type="compositionally biased region" description="Low complexity" evidence="1">
    <location>
        <begin position="850"/>
        <end position="859"/>
    </location>
</feature>
<evidence type="ECO:0000256" key="2">
    <source>
        <dbReference type="SAM" id="Phobius"/>
    </source>
</evidence>
<evidence type="ECO:0000259" key="4">
    <source>
        <dbReference type="Pfam" id="PF00149"/>
    </source>
</evidence>
<feature type="domain" description="TMEM62 C-terminal" evidence="5">
    <location>
        <begin position="644"/>
        <end position="901"/>
    </location>
</feature>
<keyword evidence="2" id="KW-0812">Transmembrane</keyword>
<name>A0A9D4TZC4_CHLVU</name>
<protein>
    <recommendedName>
        <fullName evidence="8">Calcineurin-like phosphoesterase domain-containing protein</fullName>
    </recommendedName>
</protein>
<dbReference type="InterPro" id="IPR056230">
    <property type="entry name" value="TMEM62_C"/>
</dbReference>
<keyword evidence="3" id="KW-0732">Signal</keyword>
<keyword evidence="2" id="KW-0472">Membrane</keyword>
<feature type="signal peptide" evidence="3">
    <location>
        <begin position="1"/>
        <end position="22"/>
    </location>
</feature>
<feature type="transmembrane region" description="Helical" evidence="2">
    <location>
        <begin position="790"/>
        <end position="814"/>
    </location>
</feature>
<feature type="region of interest" description="Disordered" evidence="1">
    <location>
        <begin position="423"/>
        <end position="464"/>
    </location>
</feature>
<dbReference type="Proteomes" id="UP001055712">
    <property type="component" value="Unassembled WGS sequence"/>
</dbReference>
<evidence type="ECO:0000313" key="7">
    <source>
        <dbReference type="Proteomes" id="UP001055712"/>
    </source>
</evidence>
<proteinExistence type="predicted"/>
<dbReference type="InterPro" id="IPR029052">
    <property type="entry name" value="Metallo-depent_PP-like"/>
</dbReference>
<dbReference type="PANTHER" id="PTHR14795:SF0">
    <property type="entry name" value="TRANSMEMBRANE PROTEIN 62"/>
    <property type="match status" value="1"/>
</dbReference>
<comment type="caution">
    <text evidence="6">The sequence shown here is derived from an EMBL/GenBank/DDBJ whole genome shotgun (WGS) entry which is preliminary data.</text>
</comment>
<dbReference type="PANTHER" id="PTHR14795">
    <property type="entry name" value="HELICASE RELATED"/>
    <property type="match status" value="1"/>
</dbReference>
<evidence type="ECO:0000259" key="5">
    <source>
        <dbReference type="Pfam" id="PF24394"/>
    </source>
</evidence>
<dbReference type="InterPro" id="IPR004843">
    <property type="entry name" value="Calcineurin-like_PHP"/>
</dbReference>
<evidence type="ECO:0000256" key="1">
    <source>
        <dbReference type="SAM" id="MobiDB-lite"/>
    </source>
</evidence>
<evidence type="ECO:0000313" key="6">
    <source>
        <dbReference type="EMBL" id="KAI3438542.1"/>
    </source>
</evidence>
<feature type="chain" id="PRO_5039313835" description="Calcineurin-like phosphoesterase domain-containing protein" evidence="3">
    <location>
        <begin position="23"/>
        <end position="945"/>
    </location>
</feature>
<feature type="region of interest" description="Disordered" evidence="1">
    <location>
        <begin position="822"/>
        <end position="872"/>
    </location>
</feature>
<feature type="compositionally biased region" description="Gly residues" evidence="1">
    <location>
        <begin position="446"/>
        <end position="457"/>
    </location>
</feature>
<keyword evidence="2" id="KW-1133">Transmembrane helix</keyword>
<feature type="domain" description="Calcineurin-like phosphoesterase" evidence="4">
    <location>
        <begin position="50"/>
        <end position="316"/>
    </location>
</feature>
<feature type="transmembrane region" description="Helical" evidence="2">
    <location>
        <begin position="708"/>
        <end position="734"/>
    </location>
</feature>
<dbReference type="GO" id="GO:0016787">
    <property type="term" value="F:hydrolase activity"/>
    <property type="evidence" value="ECO:0007669"/>
    <property type="project" value="InterPro"/>
</dbReference>
<reference evidence="6" key="2">
    <citation type="submission" date="2020-11" db="EMBL/GenBank/DDBJ databases">
        <authorList>
            <person name="Cecchin M."/>
            <person name="Marcolungo L."/>
            <person name="Rossato M."/>
            <person name="Girolomoni L."/>
            <person name="Cosentino E."/>
            <person name="Cuine S."/>
            <person name="Li-Beisson Y."/>
            <person name="Delledonne M."/>
            <person name="Ballottari M."/>
        </authorList>
    </citation>
    <scope>NUCLEOTIDE SEQUENCE</scope>
    <source>
        <strain evidence="6">211/11P</strain>
        <tissue evidence="6">Whole cell</tissue>
    </source>
</reference>
<dbReference type="EMBL" id="SIDB01000001">
    <property type="protein sequence ID" value="KAI3438542.1"/>
    <property type="molecule type" value="Genomic_DNA"/>
</dbReference>
<accession>A0A9D4TZC4</accession>
<dbReference type="Pfam" id="PF24394">
    <property type="entry name" value="TMEM62_C"/>
    <property type="match status" value="1"/>
</dbReference>
<reference evidence="6" key="1">
    <citation type="journal article" date="2019" name="Plant J.">
        <title>Chlorella vulgaris genome assembly and annotation reveals the molecular basis for metabolic acclimation to high light conditions.</title>
        <authorList>
            <person name="Cecchin M."/>
            <person name="Marcolungo L."/>
            <person name="Rossato M."/>
            <person name="Girolomoni L."/>
            <person name="Cosentino E."/>
            <person name="Cuine S."/>
            <person name="Li-Beisson Y."/>
            <person name="Delledonne M."/>
            <person name="Ballottari M."/>
        </authorList>
    </citation>
    <scope>NUCLEOTIDE SEQUENCE</scope>
    <source>
        <strain evidence="6">211/11P</strain>
    </source>
</reference>
<feature type="transmembrane region" description="Helical" evidence="2">
    <location>
        <begin position="877"/>
        <end position="897"/>
    </location>
</feature>
<evidence type="ECO:0000256" key="3">
    <source>
        <dbReference type="SAM" id="SignalP"/>
    </source>
</evidence>
<dbReference type="AlphaFoldDB" id="A0A9D4TZC4"/>
<dbReference type="Gene3D" id="3.60.21.10">
    <property type="match status" value="1"/>
</dbReference>
<sequence>MRSGGATAVVILLLAAAAATHAAPQPPFGRSRSLQQAAGVGPEAAKPTVLLHWSDIHLSTNVRKYWKQFGDREGDALVFIDALLPRLGLSAALVTGDITDSKATTGKGLQQEAEWRAYGGVLRAMSAAGVPLHRVLDVPGNHDTFNMPARGGANDFFSRYAAEGQRRSSPQHRVYVHRLSPEPQAQGQQAADDAAGSKLSCPAGWLLGIDPTPEPGLRSPTNFAGVVGPELMQEVEGALQSIAEQAAAAAVAGCGAPLVLAYCHYPLSTVDSAPSQVAGPVGALLHAAGPVSPMQGLTKLLAEHNVSAVFSGHLHSAFGQRLHRVHTTPAGGHMAELETAAWKDDRRFRLVGVDGPSLSFLDLMFHTPNSPAMPTRSDAAAARDPAWQEAYRRRGWAVTALEPSAAVLHHIVLVTSPPDGRYSPLGAPRLSHPTHTAASSSDGSSDGSGSGSGSGSEGGEHDEGQEGWVKALVFPLDADGAAAADTAAATAAAAGTSGGDSGGGGLSVQLSGYLPSGAKLFDRPMQLQAAGSGAGSTMQGPLLYVGRGETTVSCVGEGGGPAAQCHPPSQHVLIQVSVSADGTQGHDSASPLLPAALRCAPLTASHQRCWVAAVEGVRLPLGSSLGEWLGLAFNWPVLVHRLFLLLMAFQVCALLLAPRLLGPRLLPLIAATPLLRCQPAALHTPPAPGSNSLAAAQQRLLRTCLSHLLWPAAALVLCASVTGVWAAMLAYSAYLVAGPWLLYPALTGSPPALLFHYGVMAQLHTGAATGGAAAEAEAAPRWHFTGTPDTLFVCLVHCVVCVLPATLWVACVVARRLQLHPCSPPASRSGSSDSGGSSGGGTERRRMESGRLSSPRSRLLGGGRGGDSGASTPQPSFSAAQLAALLCLVCLNCSMLWLRTLSIMGPLALAASPGFAWTLPLALLLVTAWGGPRRRRCALQAGKGE</sequence>
<feature type="transmembrane region" description="Helical" evidence="2">
    <location>
        <begin position="903"/>
        <end position="926"/>
    </location>
</feature>
<keyword evidence="7" id="KW-1185">Reference proteome</keyword>
<gene>
    <name evidence="6" type="ORF">D9Q98_000970</name>
</gene>
<organism evidence="6 7">
    <name type="scientific">Chlorella vulgaris</name>
    <name type="common">Green alga</name>
    <dbReference type="NCBI Taxonomy" id="3077"/>
    <lineage>
        <taxon>Eukaryota</taxon>
        <taxon>Viridiplantae</taxon>
        <taxon>Chlorophyta</taxon>
        <taxon>core chlorophytes</taxon>
        <taxon>Trebouxiophyceae</taxon>
        <taxon>Chlorellales</taxon>
        <taxon>Chlorellaceae</taxon>
        <taxon>Chlorella clade</taxon>
        <taxon>Chlorella</taxon>
    </lineage>
</organism>